<organism evidence="4 5">
    <name type="scientific">Deinococcus hohokamensis</name>
    <dbReference type="NCBI Taxonomy" id="309883"/>
    <lineage>
        <taxon>Bacteria</taxon>
        <taxon>Thermotogati</taxon>
        <taxon>Deinococcota</taxon>
        <taxon>Deinococci</taxon>
        <taxon>Deinococcales</taxon>
        <taxon>Deinococcaceae</taxon>
        <taxon>Deinococcus</taxon>
    </lineage>
</organism>
<evidence type="ECO:0000259" key="3">
    <source>
        <dbReference type="Pfam" id="PF13458"/>
    </source>
</evidence>
<protein>
    <submittedName>
        <fullName evidence="4">Branched-chain amino acid ABC transporter substrate-binding protein</fullName>
    </submittedName>
</protein>
<evidence type="ECO:0000313" key="5">
    <source>
        <dbReference type="Proteomes" id="UP001595952"/>
    </source>
</evidence>
<dbReference type="InterPro" id="IPR028082">
    <property type="entry name" value="Peripla_BP_I"/>
</dbReference>
<evidence type="ECO:0000313" key="4">
    <source>
        <dbReference type="EMBL" id="MFC4637482.1"/>
    </source>
</evidence>
<keyword evidence="5" id="KW-1185">Reference proteome</keyword>
<dbReference type="SUPFAM" id="SSF53822">
    <property type="entry name" value="Periplasmic binding protein-like I"/>
    <property type="match status" value="1"/>
</dbReference>
<feature type="domain" description="Leucine-binding protein" evidence="3">
    <location>
        <begin position="28"/>
        <end position="348"/>
    </location>
</feature>
<dbReference type="PANTHER" id="PTHR47151:SF2">
    <property type="entry name" value="AMINO ACID BINDING PROTEIN"/>
    <property type="match status" value="1"/>
</dbReference>
<dbReference type="InterPro" id="IPR028081">
    <property type="entry name" value="Leu-bd"/>
</dbReference>
<reference evidence="5" key="1">
    <citation type="journal article" date="2019" name="Int. J. Syst. Evol. Microbiol.">
        <title>The Global Catalogue of Microorganisms (GCM) 10K type strain sequencing project: providing services to taxonomists for standard genome sequencing and annotation.</title>
        <authorList>
            <consortium name="The Broad Institute Genomics Platform"/>
            <consortium name="The Broad Institute Genome Sequencing Center for Infectious Disease"/>
            <person name="Wu L."/>
            <person name="Ma J."/>
        </authorList>
    </citation>
    <scope>NUCLEOTIDE SEQUENCE [LARGE SCALE GENOMIC DNA]</scope>
    <source>
        <strain evidence="5">CCUG 55995</strain>
    </source>
</reference>
<evidence type="ECO:0000256" key="2">
    <source>
        <dbReference type="ARBA" id="ARBA00022729"/>
    </source>
</evidence>
<dbReference type="RefSeq" id="WP_380060500.1">
    <property type="nucleotide sequence ID" value="NZ_JBHSEI010000001.1"/>
</dbReference>
<gene>
    <name evidence="4" type="ORF">ACFO0D_03900</name>
</gene>
<dbReference type="Gene3D" id="3.40.50.2300">
    <property type="match status" value="2"/>
</dbReference>
<comment type="similarity">
    <text evidence="1">Belongs to the leucine-binding protein family.</text>
</comment>
<dbReference type="Proteomes" id="UP001595952">
    <property type="component" value="Unassembled WGS sequence"/>
</dbReference>
<dbReference type="PANTHER" id="PTHR47151">
    <property type="entry name" value="LEU/ILE/VAL-BINDING ABC TRANSPORTER SUBUNIT"/>
    <property type="match status" value="1"/>
</dbReference>
<name>A0ABV9I5W5_9DEIO</name>
<proteinExistence type="inferred from homology"/>
<dbReference type="EMBL" id="JBHSEI010000001">
    <property type="protein sequence ID" value="MFC4637482.1"/>
    <property type="molecule type" value="Genomic_DNA"/>
</dbReference>
<comment type="caution">
    <text evidence="4">The sequence shown here is derived from an EMBL/GenBank/DDBJ whole genome shotgun (WGS) entry which is preliminary data.</text>
</comment>
<sequence>MHNLNRAPRGLAWLLSSLLLGGSGVAATIRIAAVGPMTGDLAGFGTEIKRGTELAVREQAAAFRALGHDLVLASFDDQASATAAAPLARTIAADKSILGVVGAYNSSVSNVLAQTFWPSRLSLISPGSTNDLLTGHGWTHFNRVVAPDGAQGVAAAGYIADELKAKSVFVVSDNTAYGNGLSQILMTNLKGRKVAVPAYVGASSDAQIASVAAQVRAANPDVVYFGGTYDVGAKLLKTLRRGGVKATFMGGDGLDSSEFLKLAGIDGAGVIYTTVLGPVSAFSNAGPFTQKYQAAYKSRPDGLSVYAYDAANMMLEAIKTTLKAGGALPSRAQVSAAVRKTSLPACFSADQSRCVTVTGAVGFAPNGERQRSRLLIMKFSPVLAPEVAKVQIITADSLK</sequence>
<accession>A0ABV9I5W5</accession>
<dbReference type="CDD" id="cd06342">
    <property type="entry name" value="PBP1_ABC_LIVBP-like"/>
    <property type="match status" value="1"/>
</dbReference>
<evidence type="ECO:0000256" key="1">
    <source>
        <dbReference type="ARBA" id="ARBA00010062"/>
    </source>
</evidence>
<dbReference type="Pfam" id="PF13458">
    <property type="entry name" value="Peripla_BP_6"/>
    <property type="match status" value="1"/>
</dbReference>
<keyword evidence="2" id="KW-0732">Signal</keyword>